<dbReference type="EMBL" id="JADBEF010000001">
    <property type="protein sequence ID" value="MBE1563608.1"/>
    <property type="molecule type" value="Genomic_DNA"/>
</dbReference>
<dbReference type="RefSeq" id="WP_192778150.1">
    <property type="nucleotide sequence ID" value="NZ_BAAASY010000046.1"/>
</dbReference>
<evidence type="ECO:0000313" key="2">
    <source>
        <dbReference type="Proteomes" id="UP000661607"/>
    </source>
</evidence>
<accession>A0ABR9KPR6</accession>
<name>A0ABR9KPR6_9ACTN</name>
<comment type="caution">
    <text evidence="1">The sequence shown here is derived from an EMBL/GenBank/DDBJ whole genome shotgun (WGS) entry which is preliminary data.</text>
</comment>
<evidence type="ECO:0000313" key="1">
    <source>
        <dbReference type="EMBL" id="MBE1563608.1"/>
    </source>
</evidence>
<keyword evidence="2" id="KW-1185">Reference proteome</keyword>
<organism evidence="1 2">
    <name type="scientific">Nonomuraea africana</name>
    <dbReference type="NCBI Taxonomy" id="46171"/>
    <lineage>
        <taxon>Bacteria</taxon>
        <taxon>Bacillati</taxon>
        <taxon>Actinomycetota</taxon>
        <taxon>Actinomycetes</taxon>
        <taxon>Streptosporangiales</taxon>
        <taxon>Streptosporangiaceae</taxon>
        <taxon>Nonomuraea</taxon>
    </lineage>
</organism>
<reference evidence="1 2" key="1">
    <citation type="submission" date="2020-10" db="EMBL/GenBank/DDBJ databases">
        <title>Sequencing the genomes of 1000 actinobacteria strains.</title>
        <authorList>
            <person name="Klenk H.-P."/>
        </authorList>
    </citation>
    <scope>NUCLEOTIDE SEQUENCE [LARGE SCALE GENOMIC DNA]</scope>
    <source>
        <strain evidence="1 2">DSM 43748</strain>
    </source>
</reference>
<gene>
    <name evidence="1" type="ORF">H4W81_006387</name>
</gene>
<protein>
    <submittedName>
        <fullName evidence="1">Uncharacterized protein</fullName>
    </submittedName>
</protein>
<proteinExistence type="predicted"/>
<sequence>MLLQRIGVAQRERLIARVVCVLGRGVGVLAAHTALVRATYAAQEVMSQAVLFNQSWDEEHVTARFCFELPPEIRFSLFSRTQEGRVGADFIWWFVDEQAAFGCLTQAKKLRCSGGVWRIGTDSPRKTLAQMRRLHAVADILNIPASYVFYAGDARYRSSMLCDKNHHGPLCTVRDGAAVTFLPTLIPEATVRAEAQFGDRHDRCRWLTTTGAIDAFHEAVPISWLVDPTAWRKNTSRRCATYRSLGLEHGHELLDFLTTEQTGARGIARSVLEIIAGIAITQFATITMEPDASPHEVGASDAPTFVSYPDTRGHFSRPYYRFVLRGLRHRAPDYVERCLSGDVPSFVSTNADGLIVVDLTPEKLMH</sequence>
<dbReference type="Proteomes" id="UP000661607">
    <property type="component" value="Unassembled WGS sequence"/>
</dbReference>